<proteinExistence type="inferred from homology"/>
<comment type="subcellular location">
    <subcellularLocation>
        <location evidence="1 17">Cell membrane</location>
        <topology evidence="1 17">Multi-pass membrane protein</topology>
    </subcellularLocation>
</comment>
<keyword evidence="11 17" id="KW-0472">Membrane</keyword>
<feature type="transmembrane region" description="Helical" evidence="17">
    <location>
        <begin position="42"/>
        <end position="64"/>
    </location>
</feature>
<accession>A0ABS4JAX9</accession>
<dbReference type="RefSeq" id="WP_209977833.1">
    <property type="nucleotide sequence ID" value="NZ_JAGGLB010000040.1"/>
</dbReference>
<evidence type="ECO:0000256" key="8">
    <source>
        <dbReference type="ARBA" id="ARBA00022960"/>
    </source>
</evidence>
<evidence type="ECO:0000256" key="4">
    <source>
        <dbReference type="ARBA" id="ARBA00021581"/>
    </source>
</evidence>
<feature type="transmembrane region" description="Helical" evidence="17">
    <location>
        <begin position="96"/>
        <end position="115"/>
    </location>
</feature>
<evidence type="ECO:0000256" key="9">
    <source>
        <dbReference type="ARBA" id="ARBA00022984"/>
    </source>
</evidence>
<evidence type="ECO:0000256" key="16">
    <source>
        <dbReference type="ARBA" id="ARBA00047594"/>
    </source>
</evidence>
<comment type="miscellaneous">
    <text evidence="17">Bacitracin is thought to be involved in the inhibition of peptidoglycan synthesis by sequestering undecaprenyl diphosphate, thereby reducing the pool of lipid carrier available.</text>
</comment>
<evidence type="ECO:0000256" key="14">
    <source>
        <dbReference type="ARBA" id="ARBA00032707"/>
    </source>
</evidence>
<dbReference type="GO" id="GO:0050380">
    <property type="term" value="F:undecaprenyl-diphosphatase activity"/>
    <property type="evidence" value="ECO:0007669"/>
    <property type="project" value="UniProtKB-EC"/>
</dbReference>
<sequence length="281" mass="30714">MYDYWVAIIIGIVEGLTEFLPVSSTGHMILTQKLLGISESDAMLNTFKIVIQLGAILAVLIIYWKRVLSLFGLVKLPKRGGGGASGTQGPQGTSKLSLIHILIGIVPVMLLAFLLDDFIEQHLFAPSTVIIGLVIGGILMIAAEKQKDKPTAEDVDHITYRQALYIGLWQILSLWPGFSRSGATIAGGMLSGVNRGASADFTFIMAIPIMFAATGYSLLKSYKSFSSDDITFFIIGFVISFIVALLAVVSFIKFVQKMKLTYFAYYRFALAAAFALYLWLS</sequence>
<dbReference type="PANTHER" id="PTHR30622:SF3">
    <property type="entry name" value="UNDECAPRENYL-DIPHOSPHATASE"/>
    <property type="match status" value="1"/>
</dbReference>
<keyword evidence="13 17" id="KW-0961">Cell wall biogenesis/degradation</keyword>
<dbReference type="EC" id="3.6.1.27" evidence="3 17"/>
<evidence type="ECO:0000256" key="6">
    <source>
        <dbReference type="ARBA" id="ARBA00022692"/>
    </source>
</evidence>
<keyword evidence="5 17" id="KW-1003">Cell membrane</keyword>
<evidence type="ECO:0000256" key="10">
    <source>
        <dbReference type="ARBA" id="ARBA00022989"/>
    </source>
</evidence>
<keyword evidence="10 17" id="KW-1133">Transmembrane helix</keyword>
<evidence type="ECO:0000256" key="13">
    <source>
        <dbReference type="ARBA" id="ARBA00023316"/>
    </source>
</evidence>
<keyword evidence="8 17" id="KW-0133">Cell shape</keyword>
<dbReference type="EMBL" id="JAGGLB010000040">
    <property type="protein sequence ID" value="MBP1995894.1"/>
    <property type="molecule type" value="Genomic_DNA"/>
</dbReference>
<dbReference type="Pfam" id="PF02673">
    <property type="entry name" value="BacA"/>
    <property type="match status" value="1"/>
</dbReference>
<reference evidence="18 19" key="1">
    <citation type="submission" date="2021-03" db="EMBL/GenBank/DDBJ databases">
        <title>Genomic Encyclopedia of Type Strains, Phase IV (KMG-IV): sequencing the most valuable type-strain genomes for metagenomic binning, comparative biology and taxonomic classification.</title>
        <authorList>
            <person name="Goeker M."/>
        </authorList>
    </citation>
    <scope>NUCLEOTIDE SEQUENCE [LARGE SCALE GENOMIC DNA]</scope>
    <source>
        <strain evidence="18 19">DSM 26048</strain>
    </source>
</reference>
<dbReference type="InterPro" id="IPR003824">
    <property type="entry name" value="UppP"/>
</dbReference>
<organism evidence="18 19">
    <name type="scientific">Paenibacillus eucommiae</name>
    <dbReference type="NCBI Taxonomy" id="1355755"/>
    <lineage>
        <taxon>Bacteria</taxon>
        <taxon>Bacillati</taxon>
        <taxon>Bacillota</taxon>
        <taxon>Bacilli</taxon>
        <taxon>Bacillales</taxon>
        <taxon>Paenibacillaceae</taxon>
        <taxon>Paenibacillus</taxon>
    </lineage>
</organism>
<comment type="similarity">
    <text evidence="2 17">Belongs to the UppP family.</text>
</comment>
<comment type="caution">
    <text evidence="18">The sequence shown here is derived from an EMBL/GenBank/DDBJ whole genome shotgun (WGS) entry which is preliminary data.</text>
</comment>
<comment type="function">
    <text evidence="17">Catalyzes the dephosphorylation of undecaprenyl diphosphate (UPP). Confers resistance to bacitracin.</text>
</comment>
<evidence type="ECO:0000256" key="15">
    <source>
        <dbReference type="ARBA" id="ARBA00032932"/>
    </source>
</evidence>
<keyword evidence="9 17" id="KW-0573">Peptidoglycan synthesis</keyword>
<evidence type="ECO:0000256" key="12">
    <source>
        <dbReference type="ARBA" id="ARBA00023251"/>
    </source>
</evidence>
<keyword evidence="12 17" id="KW-0046">Antibiotic resistance</keyword>
<name>A0ABS4JAX9_9BACL</name>
<evidence type="ECO:0000256" key="3">
    <source>
        <dbReference type="ARBA" id="ARBA00012374"/>
    </source>
</evidence>
<dbReference type="HAMAP" id="MF_01006">
    <property type="entry name" value="Undec_diphosphatase"/>
    <property type="match status" value="1"/>
</dbReference>
<keyword evidence="7 17" id="KW-0378">Hydrolase</keyword>
<evidence type="ECO:0000256" key="17">
    <source>
        <dbReference type="HAMAP-Rule" id="MF_01006"/>
    </source>
</evidence>
<keyword evidence="6 17" id="KW-0812">Transmembrane</keyword>
<comment type="catalytic activity">
    <reaction evidence="16 17">
        <text>di-trans,octa-cis-undecaprenyl diphosphate + H2O = di-trans,octa-cis-undecaprenyl phosphate + phosphate + H(+)</text>
        <dbReference type="Rhea" id="RHEA:28094"/>
        <dbReference type="ChEBI" id="CHEBI:15377"/>
        <dbReference type="ChEBI" id="CHEBI:15378"/>
        <dbReference type="ChEBI" id="CHEBI:43474"/>
        <dbReference type="ChEBI" id="CHEBI:58405"/>
        <dbReference type="ChEBI" id="CHEBI:60392"/>
        <dbReference type="EC" id="3.6.1.27"/>
    </reaction>
</comment>
<gene>
    <name evidence="17" type="primary">uppP</name>
    <name evidence="18" type="ORF">J2Z66_007536</name>
</gene>
<feature type="transmembrane region" description="Helical" evidence="17">
    <location>
        <begin position="199"/>
        <end position="218"/>
    </location>
</feature>
<evidence type="ECO:0000313" key="19">
    <source>
        <dbReference type="Proteomes" id="UP001519287"/>
    </source>
</evidence>
<feature type="transmembrane region" description="Helical" evidence="17">
    <location>
        <begin position="230"/>
        <end position="252"/>
    </location>
</feature>
<feature type="transmembrane region" description="Helical" evidence="17">
    <location>
        <begin position="162"/>
        <end position="178"/>
    </location>
</feature>
<evidence type="ECO:0000313" key="18">
    <source>
        <dbReference type="EMBL" id="MBP1995894.1"/>
    </source>
</evidence>
<evidence type="ECO:0000256" key="7">
    <source>
        <dbReference type="ARBA" id="ARBA00022801"/>
    </source>
</evidence>
<evidence type="ECO:0000256" key="5">
    <source>
        <dbReference type="ARBA" id="ARBA00022475"/>
    </source>
</evidence>
<dbReference type="NCBIfam" id="NF001390">
    <property type="entry name" value="PRK00281.1-4"/>
    <property type="match status" value="1"/>
</dbReference>
<feature type="transmembrane region" description="Helical" evidence="17">
    <location>
        <begin position="6"/>
        <end position="30"/>
    </location>
</feature>
<keyword evidence="19" id="KW-1185">Reference proteome</keyword>
<evidence type="ECO:0000256" key="2">
    <source>
        <dbReference type="ARBA" id="ARBA00010621"/>
    </source>
</evidence>
<protein>
    <recommendedName>
        <fullName evidence="4 17">Undecaprenyl-diphosphatase</fullName>
        <ecNumber evidence="3 17">3.6.1.27</ecNumber>
    </recommendedName>
    <alternativeName>
        <fullName evidence="15 17">Bacitracin resistance protein</fullName>
    </alternativeName>
    <alternativeName>
        <fullName evidence="14 17">Undecaprenyl pyrophosphate phosphatase</fullName>
    </alternativeName>
</protein>
<evidence type="ECO:0000256" key="11">
    <source>
        <dbReference type="ARBA" id="ARBA00023136"/>
    </source>
</evidence>
<evidence type="ECO:0000256" key="1">
    <source>
        <dbReference type="ARBA" id="ARBA00004651"/>
    </source>
</evidence>
<dbReference type="Proteomes" id="UP001519287">
    <property type="component" value="Unassembled WGS sequence"/>
</dbReference>
<feature type="transmembrane region" description="Helical" evidence="17">
    <location>
        <begin position="122"/>
        <end position="142"/>
    </location>
</feature>
<dbReference type="NCBIfam" id="TIGR00753">
    <property type="entry name" value="undec_PP_bacA"/>
    <property type="match status" value="1"/>
</dbReference>
<dbReference type="PANTHER" id="PTHR30622">
    <property type="entry name" value="UNDECAPRENYL-DIPHOSPHATASE"/>
    <property type="match status" value="1"/>
</dbReference>
<feature type="transmembrane region" description="Helical" evidence="17">
    <location>
        <begin position="264"/>
        <end position="280"/>
    </location>
</feature>